<reference evidence="1 2" key="1">
    <citation type="submission" date="2013-06" db="EMBL/GenBank/DDBJ databases">
        <authorList>
            <person name="Weinstock G."/>
            <person name="Sodergren E."/>
            <person name="Clifton S."/>
            <person name="Fulton L."/>
            <person name="Fulton B."/>
            <person name="Courtney L."/>
            <person name="Fronick C."/>
            <person name="Harrison M."/>
            <person name="Strong C."/>
            <person name="Farmer C."/>
            <person name="Delahaunty K."/>
            <person name="Markovic C."/>
            <person name="Hall O."/>
            <person name="Minx P."/>
            <person name="Tomlinson C."/>
            <person name="Mitreva M."/>
            <person name="Nelson J."/>
            <person name="Hou S."/>
            <person name="Wollam A."/>
            <person name="Pepin K.H."/>
            <person name="Johnson M."/>
            <person name="Bhonagiri V."/>
            <person name="Nash W.E."/>
            <person name="Warren W."/>
            <person name="Chinwalla A."/>
            <person name="Mardis E.R."/>
            <person name="Wilson R.K."/>
        </authorList>
    </citation>
    <scope>NUCLEOTIDE SEQUENCE [LARGE SCALE GENOMIC DNA]</scope>
    <source>
        <strain evidence="1 2">ATCC 51271</strain>
    </source>
</reference>
<dbReference type="EMBL" id="ACIL03000011">
    <property type="protein sequence ID" value="ESL03439.1"/>
    <property type="molecule type" value="Genomic_DNA"/>
</dbReference>
<evidence type="ECO:0000313" key="2">
    <source>
        <dbReference type="Proteomes" id="UP000018227"/>
    </source>
</evidence>
<dbReference type="Proteomes" id="UP000018227">
    <property type="component" value="Unassembled WGS sequence"/>
</dbReference>
<dbReference type="AlphaFoldDB" id="V2XMN0"/>
<dbReference type="STRING" id="592026.GCWU0000282_001429"/>
<organism evidence="1 2">
    <name type="scientific">Catonella morbi ATCC 51271</name>
    <dbReference type="NCBI Taxonomy" id="592026"/>
    <lineage>
        <taxon>Bacteria</taxon>
        <taxon>Bacillati</taxon>
        <taxon>Bacillota</taxon>
        <taxon>Clostridia</taxon>
        <taxon>Lachnospirales</taxon>
        <taxon>Lachnospiraceae</taxon>
        <taxon>Catonella</taxon>
    </lineage>
</organism>
<evidence type="ECO:0000313" key="1">
    <source>
        <dbReference type="EMBL" id="ESL03439.1"/>
    </source>
</evidence>
<sequence>MVGALIEQNLLLLKALDFTFTKLLLLSSLGECIKRTVLKYFIYIKYLYEYWSFGVIIGYEIKTLCVINLSVNSL</sequence>
<gene>
    <name evidence="1" type="ORF">GCWU0000282_001429</name>
</gene>
<keyword evidence="2" id="KW-1185">Reference proteome</keyword>
<protein>
    <submittedName>
        <fullName evidence="1">Uncharacterized protein</fullName>
    </submittedName>
</protein>
<comment type="caution">
    <text evidence="1">The sequence shown here is derived from an EMBL/GenBank/DDBJ whole genome shotgun (WGS) entry which is preliminary data.</text>
</comment>
<name>V2XMN0_9FIRM</name>
<proteinExistence type="predicted"/>
<dbReference type="HOGENOM" id="CLU_2680939_0_0_9"/>
<accession>V2XMN0</accession>